<evidence type="ECO:0000256" key="1">
    <source>
        <dbReference type="SAM" id="MobiDB-lite"/>
    </source>
</evidence>
<feature type="region of interest" description="Disordered" evidence="1">
    <location>
        <begin position="1"/>
        <end position="99"/>
    </location>
</feature>
<keyword evidence="3" id="KW-1185">Reference proteome</keyword>
<dbReference type="EMBL" id="MNAD01001630">
    <property type="protein sequence ID" value="OJT03142.1"/>
    <property type="molecule type" value="Genomic_DNA"/>
</dbReference>
<evidence type="ECO:0000313" key="2">
    <source>
        <dbReference type="EMBL" id="OJT03142.1"/>
    </source>
</evidence>
<feature type="compositionally biased region" description="Low complexity" evidence="1">
    <location>
        <begin position="17"/>
        <end position="32"/>
    </location>
</feature>
<accession>A0A1M2V6E0</accession>
<name>A0A1M2V6E0_TRAPU</name>
<dbReference type="OrthoDB" id="2687355at2759"/>
<protein>
    <submittedName>
        <fullName evidence="2">Uncharacterized protein</fullName>
    </submittedName>
</protein>
<feature type="compositionally biased region" description="Pro residues" evidence="1">
    <location>
        <begin position="65"/>
        <end position="92"/>
    </location>
</feature>
<reference evidence="2 3" key="1">
    <citation type="submission" date="2016-10" db="EMBL/GenBank/DDBJ databases">
        <title>Genome sequence of the basidiomycete white-rot fungus Trametes pubescens.</title>
        <authorList>
            <person name="Makela M.R."/>
            <person name="Granchi Z."/>
            <person name="Peng M."/>
            <person name="De Vries R.P."/>
            <person name="Grigoriev I."/>
            <person name="Riley R."/>
            <person name="Hilden K."/>
        </authorList>
    </citation>
    <scope>NUCLEOTIDE SEQUENCE [LARGE SCALE GENOMIC DNA]</scope>
    <source>
        <strain evidence="2 3">FBCC735</strain>
    </source>
</reference>
<sequence>MQPSPVRTPQPAPPPQQRVSAPAQVPAPAQQSGREHLKVDKNRDYNRTLQDEEQCRQQRCMRVAAPPPPQAPETPHPPAPPSPELQPLPQNVPPEHIPDIQLPDLLEMDADEVFFAGISSTGPRNHELPSTLREAFSIPEGEHWRAALEEELQNL</sequence>
<organism evidence="2 3">
    <name type="scientific">Trametes pubescens</name>
    <name type="common">White-rot fungus</name>
    <dbReference type="NCBI Taxonomy" id="154538"/>
    <lineage>
        <taxon>Eukaryota</taxon>
        <taxon>Fungi</taxon>
        <taxon>Dikarya</taxon>
        <taxon>Basidiomycota</taxon>
        <taxon>Agaricomycotina</taxon>
        <taxon>Agaricomycetes</taxon>
        <taxon>Polyporales</taxon>
        <taxon>Polyporaceae</taxon>
        <taxon>Trametes</taxon>
    </lineage>
</organism>
<comment type="caution">
    <text evidence="2">The sequence shown here is derived from an EMBL/GenBank/DDBJ whole genome shotgun (WGS) entry which is preliminary data.</text>
</comment>
<gene>
    <name evidence="2" type="ORF">TRAPUB_6280</name>
</gene>
<proteinExistence type="predicted"/>
<feature type="compositionally biased region" description="Basic and acidic residues" evidence="1">
    <location>
        <begin position="33"/>
        <end position="56"/>
    </location>
</feature>
<dbReference type="Proteomes" id="UP000184267">
    <property type="component" value="Unassembled WGS sequence"/>
</dbReference>
<feature type="compositionally biased region" description="Pro residues" evidence="1">
    <location>
        <begin position="1"/>
        <end position="16"/>
    </location>
</feature>
<evidence type="ECO:0000313" key="3">
    <source>
        <dbReference type="Proteomes" id="UP000184267"/>
    </source>
</evidence>
<dbReference type="AlphaFoldDB" id="A0A1M2V6E0"/>